<proteinExistence type="predicted"/>
<evidence type="ECO:0000313" key="2">
    <source>
        <dbReference type="Proteomes" id="UP000622707"/>
    </source>
</evidence>
<dbReference type="Proteomes" id="UP000622707">
    <property type="component" value="Unassembled WGS sequence"/>
</dbReference>
<comment type="caution">
    <text evidence="1">The sequence shown here is derived from an EMBL/GenBank/DDBJ whole genome shotgun (WGS) entry which is preliminary data.</text>
</comment>
<evidence type="ECO:0000313" key="1">
    <source>
        <dbReference type="EMBL" id="MBL0424173.1"/>
    </source>
</evidence>
<reference evidence="1 2" key="1">
    <citation type="journal article" date="2017" name="Int. J. Syst. Evol. Microbiol.">
        <title>Ramlibacter alkalitolerans sp. nov., alkali-tolerant bacterium isolated from soil of ginseng.</title>
        <authorList>
            <person name="Lee D.H."/>
            <person name="Cha C.J."/>
        </authorList>
    </citation>
    <scope>NUCLEOTIDE SEQUENCE [LARGE SCALE GENOMIC DNA]</scope>
    <source>
        <strain evidence="1 2">KACC 19305</strain>
    </source>
</reference>
<dbReference type="RefSeq" id="WP_201687415.1">
    <property type="nucleotide sequence ID" value="NZ_JAEQND010000002.1"/>
</dbReference>
<dbReference type="EMBL" id="JAEQND010000002">
    <property type="protein sequence ID" value="MBL0424173.1"/>
    <property type="molecule type" value="Genomic_DNA"/>
</dbReference>
<accession>A0ABS1JIW9</accession>
<sequence>MVVPPLNLRGTLSYDFRAARGGDDGRFTSHLVTGNISGRSYIYAPWFSAISGNLGLSTESSNETNPTLFGVDGSSRTLAERIHARQQFATGSVRLDLFPRSRFPFEVHYQRDDSRNDAGLGTVFDFRTQNLGFSQQYRPPDGRYQLAGSFDHREQSGLGFHSKQDTLNGDFNTRWKSNDLSLGIGHSRARDVGTDNDSRFDTLVARHNYVPSSELSVNSTANWTRTRERALVAPSDLQAMQLSTVGLWRAEGSKLSLNGSARALSLREDIAGTSLDSFGAALGASYEVDEHLRLTGNGGVNATRSDGRDSGSLNGGVGIAYQGDTLTFRDIRYEWFTSGSLSGNTTRGDGADGDDNQLTANAQLGHSATRLWRLGEASDLSLTGSQTLAWTHNVSSRHEGIDPSLGSSRTLLNNLAATWQRNQGQGSTFARASYSDALELGGERSRFRLLNFQLSGTFAIDNRRSLTGDLTYQRSLQRSGAFLLDGLEAGSQRSATSSASGEITYRENNLFGIAQLRFVSRLRLAQDMLKQPGQMLSLPDRETRLWENRLDWNIGRLESQIVLRLSEIGGRQHQSLIFRVQRSFGD</sequence>
<name>A0ABS1JIW9_9BURK</name>
<protein>
    <recommendedName>
        <fullName evidence="3">TIGR03016 family PEP-CTERM system-associated outer membrane protein</fullName>
    </recommendedName>
</protein>
<keyword evidence="2" id="KW-1185">Reference proteome</keyword>
<gene>
    <name evidence="1" type="ORF">JI746_03550</name>
</gene>
<evidence type="ECO:0008006" key="3">
    <source>
        <dbReference type="Google" id="ProtNLM"/>
    </source>
</evidence>
<organism evidence="1 2">
    <name type="scientific">Ramlibacter alkalitolerans</name>
    <dbReference type="NCBI Taxonomy" id="2039631"/>
    <lineage>
        <taxon>Bacteria</taxon>
        <taxon>Pseudomonadati</taxon>
        <taxon>Pseudomonadota</taxon>
        <taxon>Betaproteobacteria</taxon>
        <taxon>Burkholderiales</taxon>
        <taxon>Comamonadaceae</taxon>
        <taxon>Ramlibacter</taxon>
    </lineage>
</organism>